<proteinExistence type="predicted"/>
<evidence type="ECO:0000313" key="3">
    <source>
        <dbReference type="EMBL" id="MEI2453726.1"/>
    </source>
</evidence>
<keyword evidence="4" id="KW-1185">Reference proteome</keyword>
<name>A0ABU8D004_9GAMM</name>
<organism evidence="3 4">
    <name type="scientific">Lysobacter firmicutimachus</name>
    <dbReference type="NCBI Taxonomy" id="1792846"/>
    <lineage>
        <taxon>Bacteria</taxon>
        <taxon>Pseudomonadati</taxon>
        <taxon>Pseudomonadota</taxon>
        <taxon>Gammaproteobacteria</taxon>
        <taxon>Lysobacterales</taxon>
        <taxon>Lysobacteraceae</taxon>
        <taxon>Lysobacter</taxon>
    </lineage>
</organism>
<dbReference type="PANTHER" id="PTHR48090:SF7">
    <property type="entry name" value="RFBJ PROTEIN"/>
    <property type="match status" value="1"/>
</dbReference>
<feature type="domain" description="Glycosyltransferase 2-like" evidence="2">
    <location>
        <begin position="39"/>
        <end position="197"/>
    </location>
</feature>
<dbReference type="SUPFAM" id="SSF53448">
    <property type="entry name" value="Nucleotide-diphospho-sugar transferases"/>
    <property type="match status" value="1"/>
</dbReference>
<comment type="caution">
    <text evidence="3">The sequence shown here is derived from an EMBL/GenBank/DDBJ whole genome shotgun (WGS) entry which is preliminary data.</text>
</comment>
<sequence>MNVHRFVRFESVAGPLTPAAQAAEAAAAARKPIKLVIQIPCRNEASQLPATLAALPRILPGVNEVEWLVIDDGSDDGTAAVAVEHGAHVVLRLSEHHGLARAFAAGLEVACRRGADIVVNLDGDNQYDARAMPALVAEILEGRADIVIGCRPIDRIAHFSWAKKRLQNIGSSVVRAVAGVRVDDATSGFRAYSREAALRLNVYSRYTYTLETLIQAGQTGLRVGSVPVGVNPPTRPSRLIRSIPVYVGRSGLAILRAFLTYRPLEFFLLPAAFSGLAGVGIGAGFLFEYARGDGQGHVQSLILAAVLILCAGAATTIGLLAHQLAVNRRLLEELQQDRRRKEWRAAP</sequence>
<keyword evidence="1" id="KW-0472">Membrane</keyword>
<keyword evidence="1" id="KW-1133">Transmembrane helix</keyword>
<protein>
    <submittedName>
        <fullName evidence="3">Glycosyltransferase family 2 protein</fullName>
    </submittedName>
</protein>
<feature type="transmembrane region" description="Helical" evidence="1">
    <location>
        <begin position="299"/>
        <end position="321"/>
    </location>
</feature>
<feature type="transmembrane region" description="Helical" evidence="1">
    <location>
        <begin position="266"/>
        <end position="287"/>
    </location>
</feature>
<accession>A0ABU8D004</accession>
<dbReference type="InterPro" id="IPR001173">
    <property type="entry name" value="Glyco_trans_2-like"/>
</dbReference>
<dbReference type="CDD" id="cd04179">
    <property type="entry name" value="DPM_DPG-synthase_like"/>
    <property type="match status" value="1"/>
</dbReference>
<gene>
    <name evidence="3" type="ORF">V2J18_03435</name>
</gene>
<dbReference type="Gene3D" id="3.90.550.10">
    <property type="entry name" value="Spore Coat Polysaccharide Biosynthesis Protein SpsA, Chain A"/>
    <property type="match status" value="1"/>
</dbReference>
<dbReference type="Pfam" id="PF00535">
    <property type="entry name" value="Glycos_transf_2"/>
    <property type="match status" value="1"/>
</dbReference>
<dbReference type="Proteomes" id="UP001387215">
    <property type="component" value="Unassembled WGS sequence"/>
</dbReference>
<dbReference type="InterPro" id="IPR029044">
    <property type="entry name" value="Nucleotide-diphossugar_trans"/>
</dbReference>
<evidence type="ECO:0000259" key="2">
    <source>
        <dbReference type="Pfam" id="PF00535"/>
    </source>
</evidence>
<evidence type="ECO:0000256" key="1">
    <source>
        <dbReference type="SAM" id="Phobius"/>
    </source>
</evidence>
<evidence type="ECO:0000313" key="4">
    <source>
        <dbReference type="Proteomes" id="UP001387215"/>
    </source>
</evidence>
<dbReference type="RefSeq" id="WP_261370112.1">
    <property type="nucleotide sequence ID" value="NZ_JBANDL010000002.1"/>
</dbReference>
<dbReference type="PANTHER" id="PTHR48090">
    <property type="entry name" value="UNDECAPRENYL-PHOSPHATE 4-DEOXY-4-FORMAMIDO-L-ARABINOSE TRANSFERASE-RELATED"/>
    <property type="match status" value="1"/>
</dbReference>
<dbReference type="InterPro" id="IPR050256">
    <property type="entry name" value="Glycosyltransferase_2"/>
</dbReference>
<keyword evidence="1" id="KW-0812">Transmembrane</keyword>
<dbReference type="EMBL" id="JBANDL010000002">
    <property type="protein sequence ID" value="MEI2453726.1"/>
    <property type="molecule type" value="Genomic_DNA"/>
</dbReference>
<reference evidence="3 4" key="1">
    <citation type="submission" date="2024-02" db="EMBL/GenBank/DDBJ databases">
        <title>Lysobacter Genome Sequencing and Mining.</title>
        <authorList>
            <person name="Bierman J."/>
            <person name="Walker M.C."/>
        </authorList>
    </citation>
    <scope>NUCLEOTIDE SEQUENCE [LARGE SCALE GENOMIC DNA]</scope>
    <source>
        <strain evidence="3 4">PB6250</strain>
    </source>
</reference>